<dbReference type="Pfam" id="PF10111">
    <property type="entry name" value="Glyco_tranf_2_2"/>
    <property type="match status" value="1"/>
</dbReference>
<dbReference type="InterPro" id="IPR029044">
    <property type="entry name" value="Nucleotide-diphossugar_trans"/>
</dbReference>
<name>A0ABT2N0P3_9CYAN</name>
<dbReference type="Proteomes" id="UP001525890">
    <property type="component" value="Unassembled WGS sequence"/>
</dbReference>
<dbReference type="PANTHER" id="PTHR43685">
    <property type="entry name" value="GLYCOSYLTRANSFERASE"/>
    <property type="match status" value="1"/>
</dbReference>
<evidence type="ECO:0000313" key="2">
    <source>
        <dbReference type="EMBL" id="MCT7969706.1"/>
    </source>
</evidence>
<evidence type="ECO:0000313" key="3">
    <source>
        <dbReference type="Proteomes" id="UP001525890"/>
    </source>
</evidence>
<feature type="domain" description="Glycosyltransferase 2-like prokaryotic type" evidence="1">
    <location>
        <begin position="5"/>
        <end position="248"/>
    </location>
</feature>
<dbReference type="InterPro" id="IPR050834">
    <property type="entry name" value="Glycosyltransf_2"/>
</dbReference>
<dbReference type="CDD" id="cd00761">
    <property type="entry name" value="Glyco_tranf_GTA_type"/>
    <property type="match status" value="1"/>
</dbReference>
<keyword evidence="3" id="KW-1185">Reference proteome</keyword>
<proteinExistence type="predicted"/>
<evidence type="ECO:0000259" key="1">
    <source>
        <dbReference type="Pfam" id="PF10111"/>
    </source>
</evidence>
<comment type="caution">
    <text evidence="2">The sequence shown here is derived from an EMBL/GenBank/DDBJ whole genome shotgun (WGS) entry which is preliminary data.</text>
</comment>
<gene>
    <name evidence="2" type="ORF">NG799_25675</name>
</gene>
<accession>A0ABT2N0P3</accession>
<dbReference type="Gene3D" id="3.90.550.10">
    <property type="entry name" value="Spore Coat Polysaccharide Biosynthesis Protein SpsA, Chain A"/>
    <property type="match status" value="1"/>
</dbReference>
<protein>
    <submittedName>
        <fullName evidence="2">Glycosyltransferase family 2 protein</fullName>
    </submittedName>
</protein>
<sequence>MPLVSVVVPAYNVSKTIRDTLDSILKQTFSDFELIIINDGSTDNTLQVIEGVRDPRLQVFSYENGGLPEARNRGIARATGEFITFIDADDLWTPDKLERQVAALQQNPEAGLAYSWTCFMDSEGKSFSKDFPCYLEGNVYPQLLVGNFISSGSNVMLRASAIESVGLFDRTLKSIEDWEYWLRVAAKWPFVVVPQYQILYRQSATSMASKIDVMEKYSLLVIDRAFANAPAELQGLKKHSLANTYQYLARICVTHTPDAEKLETGWENLQKAIRLHPPILLDKKVQRLLGKWMLLRLGSPDVSQYCLEKFGQMNPKNDPRRSNLNPEKTEKNILEVDNQIQNFLNQGVL</sequence>
<organism evidence="2 3">
    <name type="scientific">Laspinema palackyanum D2a</name>
    <dbReference type="NCBI Taxonomy" id="2953684"/>
    <lineage>
        <taxon>Bacteria</taxon>
        <taxon>Bacillati</taxon>
        <taxon>Cyanobacteriota</taxon>
        <taxon>Cyanophyceae</taxon>
        <taxon>Oscillatoriophycideae</taxon>
        <taxon>Oscillatoriales</taxon>
        <taxon>Laspinemataceae</taxon>
        <taxon>Laspinema</taxon>
        <taxon>Laspinema palackyanum</taxon>
    </lineage>
</organism>
<dbReference type="PANTHER" id="PTHR43685:SF2">
    <property type="entry name" value="GLYCOSYLTRANSFERASE 2-LIKE DOMAIN-CONTAINING PROTEIN"/>
    <property type="match status" value="1"/>
</dbReference>
<dbReference type="InterPro" id="IPR019290">
    <property type="entry name" value="GlycosylTrfase-like_prok"/>
</dbReference>
<dbReference type="EMBL" id="JAMXFF010000057">
    <property type="protein sequence ID" value="MCT7969706.1"/>
    <property type="molecule type" value="Genomic_DNA"/>
</dbReference>
<reference evidence="2 3" key="1">
    <citation type="journal article" date="2022" name="Front. Microbiol.">
        <title>High genomic differentiation and limited gene flow indicate recent cryptic speciation within the genus Laspinema (cyanobacteria).</title>
        <authorList>
            <person name="Stanojkovic A."/>
            <person name="Skoupy S."/>
            <person name="Skaloud P."/>
            <person name="Dvorak P."/>
        </authorList>
    </citation>
    <scope>NUCLEOTIDE SEQUENCE [LARGE SCALE GENOMIC DNA]</scope>
    <source>
        <strain evidence="2 3">D2a</strain>
    </source>
</reference>
<dbReference type="RefSeq" id="WP_368009153.1">
    <property type="nucleotide sequence ID" value="NZ_JAMXFF010000057.1"/>
</dbReference>
<dbReference type="SUPFAM" id="SSF53448">
    <property type="entry name" value="Nucleotide-diphospho-sugar transferases"/>
    <property type="match status" value="1"/>
</dbReference>